<dbReference type="AlphaFoldDB" id="A0A6A4Y2S2"/>
<dbReference type="EMBL" id="VJMH01006563">
    <property type="protein sequence ID" value="KAF0688958.1"/>
    <property type="molecule type" value="Genomic_DNA"/>
</dbReference>
<evidence type="ECO:0008006" key="2">
    <source>
        <dbReference type="Google" id="ProtNLM"/>
    </source>
</evidence>
<gene>
    <name evidence="1" type="ORF">As57867_019460</name>
</gene>
<evidence type="ECO:0000313" key="1">
    <source>
        <dbReference type="EMBL" id="KAF0688958.1"/>
    </source>
</evidence>
<sequence length="219" mass="25129">QPFKQLQRQLECAFPRNAFELLFETPKPSDGYYVRGYLKIWPIVRACVYYQIWLQRADRTFRVDLPFKSPLEISLQAAGLIKPSATAPTRPATQERIHQSVQLAQATQSRLVAQAIQPTRHLTDALARCNQHINYAVRGNENSFHQSAIAIAKNPGHHERTKHISTKYHFVRDQVDKGRIQLRYCPTKLMIADILTKAIPREQFEILRSKMGLADGPTN</sequence>
<reference evidence="1" key="1">
    <citation type="submission" date="2019-06" db="EMBL/GenBank/DDBJ databases">
        <title>Genomics analysis of Aphanomyces spp. identifies a new class of oomycete effector associated with host adaptation.</title>
        <authorList>
            <person name="Gaulin E."/>
        </authorList>
    </citation>
    <scope>NUCLEOTIDE SEQUENCE</scope>
    <source>
        <strain evidence="1">CBS 578.67</strain>
    </source>
</reference>
<protein>
    <recommendedName>
        <fullName evidence="2">Copia protein</fullName>
    </recommendedName>
</protein>
<accession>A0A6A4Y2S2</accession>
<dbReference type="CDD" id="cd09272">
    <property type="entry name" value="RNase_HI_RT_Ty1"/>
    <property type="match status" value="1"/>
</dbReference>
<comment type="caution">
    <text evidence="1">The sequence shown here is derived from an EMBL/GenBank/DDBJ whole genome shotgun (WGS) entry which is preliminary data.</text>
</comment>
<feature type="non-terminal residue" evidence="1">
    <location>
        <position position="1"/>
    </location>
</feature>
<dbReference type="OrthoDB" id="2551793at2759"/>
<proteinExistence type="predicted"/>
<organism evidence="1">
    <name type="scientific">Aphanomyces stellatus</name>
    <dbReference type="NCBI Taxonomy" id="120398"/>
    <lineage>
        <taxon>Eukaryota</taxon>
        <taxon>Sar</taxon>
        <taxon>Stramenopiles</taxon>
        <taxon>Oomycota</taxon>
        <taxon>Saprolegniomycetes</taxon>
        <taxon>Saprolegniales</taxon>
        <taxon>Verrucalvaceae</taxon>
        <taxon>Aphanomyces</taxon>
    </lineage>
</organism>
<name>A0A6A4Y2S2_9STRA</name>